<organism evidence="5 6">
    <name type="scientific">Brevibacterium celere</name>
    <dbReference type="NCBI Taxonomy" id="225845"/>
    <lineage>
        <taxon>Bacteria</taxon>
        <taxon>Bacillati</taxon>
        <taxon>Actinomycetota</taxon>
        <taxon>Actinomycetes</taxon>
        <taxon>Micrococcales</taxon>
        <taxon>Brevibacteriaceae</taxon>
        <taxon>Brevibacterium</taxon>
    </lineage>
</organism>
<dbReference type="Pfam" id="PF03575">
    <property type="entry name" value="Peptidase_S51"/>
    <property type="match status" value="1"/>
</dbReference>
<dbReference type="AlphaFoldDB" id="A0A366IL17"/>
<protein>
    <submittedName>
        <fullName evidence="5">Dipeptidase E</fullName>
    </submittedName>
</protein>
<evidence type="ECO:0000313" key="5">
    <source>
        <dbReference type="EMBL" id="RBP71448.1"/>
    </source>
</evidence>
<accession>A0A366IL17</accession>
<sequence>MRLLLLSLGVGAVPDFISAQVGRPAAEVRIGYLDDAAGPFSGEWFVAAEREQLAGLGYSLVDLTAADFESADSFAEALAGVDVLYVCGGNTFVLLAALRRCGCDAVLVDRVRRGLPYIGASAGSIITGPSLEPISLMDDPAEAPHLTDHSGLGLIDTVVIPHADGALPPYPPELITAIAEEYAADHRLTFLADDQALLVEDSSLRTIPSP</sequence>
<gene>
    <name evidence="5" type="ORF">DFO65_10547</name>
</gene>
<comment type="caution">
    <text evidence="5">The sequence shown here is derived from an EMBL/GenBank/DDBJ whole genome shotgun (WGS) entry which is preliminary data.</text>
</comment>
<comment type="similarity">
    <text evidence="1">Belongs to the peptidase S51 family.</text>
</comment>
<dbReference type="Proteomes" id="UP000253509">
    <property type="component" value="Unassembled WGS sequence"/>
</dbReference>
<evidence type="ECO:0000256" key="1">
    <source>
        <dbReference type="ARBA" id="ARBA00006534"/>
    </source>
</evidence>
<dbReference type="Gene3D" id="3.40.50.880">
    <property type="match status" value="1"/>
</dbReference>
<evidence type="ECO:0000313" key="6">
    <source>
        <dbReference type="Proteomes" id="UP000253509"/>
    </source>
</evidence>
<evidence type="ECO:0000256" key="2">
    <source>
        <dbReference type="ARBA" id="ARBA00022670"/>
    </source>
</evidence>
<dbReference type="GO" id="GO:0008236">
    <property type="term" value="F:serine-type peptidase activity"/>
    <property type="evidence" value="ECO:0007669"/>
    <property type="project" value="UniProtKB-KW"/>
</dbReference>
<dbReference type="InterPro" id="IPR005320">
    <property type="entry name" value="Peptidase_S51"/>
</dbReference>
<evidence type="ECO:0000256" key="3">
    <source>
        <dbReference type="ARBA" id="ARBA00022801"/>
    </source>
</evidence>
<dbReference type="SUPFAM" id="SSF52317">
    <property type="entry name" value="Class I glutamine amidotransferase-like"/>
    <property type="match status" value="1"/>
</dbReference>
<keyword evidence="4" id="KW-0720">Serine protease</keyword>
<dbReference type="PANTHER" id="PTHR20842">
    <property type="entry name" value="PROTEASE S51 ALPHA-ASPARTYL DIPEPTIDASE"/>
    <property type="match status" value="1"/>
</dbReference>
<dbReference type="GO" id="GO:0006508">
    <property type="term" value="P:proteolysis"/>
    <property type="evidence" value="ECO:0007669"/>
    <property type="project" value="UniProtKB-KW"/>
</dbReference>
<keyword evidence="3" id="KW-0378">Hydrolase</keyword>
<dbReference type="RefSeq" id="WP_113903970.1">
    <property type="nucleotide sequence ID" value="NZ_QNSB01000005.1"/>
</dbReference>
<dbReference type="PANTHER" id="PTHR20842:SF0">
    <property type="entry name" value="ALPHA-ASPARTYL DIPEPTIDASE"/>
    <property type="match status" value="1"/>
</dbReference>
<keyword evidence="6" id="KW-1185">Reference proteome</keyword>
<reference evidence="5 6" key="1">
    <citation type="submission" date="2018-06" db="EMBL/GenBank/DDBJ databases">
        <title>Freshwater and sediment microbial communities from various areas in North America, analyzing microbe dynamics in response to fracking.</title>
        <authorList>
            <person name="Lamendella R."/>
        </authorList>
    </citation>
    <scope>NUCLEOTIDE SEQUENCE [LARGE SCALE GENOMIC DNA]</scope>
    <source>
        <strain evidence="5 6">3b_TX</strain>
    </source>
</reference>
<dbReference type="InterPro" id="IPR029062">
    <property type="entry name" value="Class_I_gatase-like"/>
</dbReference>
<name>A0A366IL17_9MICO</name>
<proteinExistence type="inferred from homology"/>
<dbReference type="EMBL" id="QNSB01000005">
    <property type="protein sequence ID" value="RBP71448.1"/>
    <property type="molecule type" value="Genomic_DNA"/>
</dbReference>
<evidence type="ECO:0000256" key="4">
    <source>
        <dbReference type="ARBA" id="ARBA00022825"/>
    </source>
</evidence>
<keyword evidence="2" id="KW-0645">Protease</keyword>